<sequence length="121" mass="13888">MDPPDKDPDPDTLKLPGYPIRLRPRIRRRKSLIPWRRRAETGYLDRRIGDELQSADDEDEHLHDVSVAAEHVGEGVLDLGLDLVPIELGGSSQFDEDERERIEPIRPRPNTHKHPVLLPPL</sequence>
<proteinExistence type="predicted"/>
<accession>A0A8S9SIU5</accession>
<name>A0A8S9SIU5_BRACR</name>
<evidence type="ECO:0000313" key="2">
    <source>
        <dbReference type="EMBL" id="KAF3600694.1"/>
    </source>
</evidence>
<organism evidence="2 3">
    <name type="scientific">Brassica cretica</name>
    <name type="common">Mustard</name>
    <dbReference type="NCBI Taxonomy" id="69181"/>
    <lineage>
        <taxon>Eukaryota</taxon>
        <taxon>Viridiplantae</taxon>
        <taxon>Streptophyta</taxon>
        <taxon>Embryophyta</taxon>
        <taxon>Tracheophyta</taxon>
        <taxon>Spermatophyta</taxon>
        <taxon>Magnoliopsida</taxon>
        <taxon>eudicotyledons</taxon>
        <taxon>Gunneridae</taxon>
        <taxon>Pentapetalae</taxon>
        <taxon>rosids</taxon>
        <taxon>malvids</taxon>
        <taxon>Brassicales</taxon>
        <taxon>Brassicaceae</taxon>
        <taxon>Brassiceae</taxon>
        <taxon>Brassica</taxon>
    </lineage>
</organism>
<evidence type="ECO:0000313" key="3">
    <source>
        <dbReference type="Proteomes" id="UP000712600"/>
    </source>
</evidence>
<protein>
    <submittedName>
        <fullName evidence="2">Uncharacterized protein</fullName>
    </submittedName>
</protein>
<evidence type="ECO:0000256" key="1">
    <source>
        <dbReference type="SAM" id="MobiDB-lite"/>
    </source>
</evidence>
<reference evidence="2" key="1">
    <citation type="submission" date="2019-12" db="EMBL/GenBank/DDBJ databases">
        <title>Genome sequencing and annotation of Brassica cretica.</title>
        <authorList>
            <person name="Studholme D.J."/>
            <person name="Sarris P."/>
        </authorList>
    </citation>
    <scope>NUCLEOTIDE SEQUENCE</scope>
    <source>
        <strain evidence="2">PFS-109/04</strain>
        <tissue evidence="2">Leaf</tissue>
    </source>
</reference>
<gene>
    <name evidence="2" type="ORF">F2Q69_00034247</name>
</gene>
<feature type="region of interest" description="Disordered" evidence="1">
    <location>
        <begin position="89"/>
        <end position="121"/>
    </location>
</feature>
<dbReference type="Proteomes" id="UP000712600">
    <property type="component" value="Unassembled WGS sequence"/>
</dbReference>
<dbReference type="EMBL" id="QGKX02000004">
    <property type="protein sequence ID" value="KAF3600694.1"/>
    <property type="molecule type" value="Genomic_DNA"/>
</dbReference>
<comment type="caution">
    <text evidence="2">The sequence shown here is derived from an EMBL/GenBank/DDBJ whole genome shotgun (WGS) entry which is preliminary data.</text>
</comment>
<dbReference type="AlphaFoldDB" id="A0A8S9SIU5"/>